<accession>A0ABR8IYE9</accession>
<dbReference type="RefSeq" id="WP_190904829.1">
    <property type="nucleotide sequence ID" value="NZ_JACJTQ010000001.1"/>
</dbReference>
<dbReference type="CDD" id="cd02440">
    <property type="entry name" value="AdoMet_MTases"/>
    <property type="match status" value="1"/>
</dbReference>
<reference evidence="2 3" key="1">
    <citation type="journal article" date="2020" name="ISME J.">
        <title>Comparative genomics reveals insights into cyanobacterial evolution and habitat adaptation.</title>
        <authorList>
            <person name="Chen M.Y."/>
            <person name="Teng W.K."/>
            <person name="Zhao L."/>
            <person name="Hu C.X."/>
            <person name="Zhou Y.K."/>
            <person name="Han B.P."/>
            <person name="Song L.R."/>
            <person name="Shu W.S."/>
        </authorList>
    </citation>
    <scope>NUCLEOTIDE SEQUENCE [LARGE SCALE GENOMIC DNA]</scope>
    <source>
        <strain evidence="2 3">FACHB-362</strain>
    </source>
</reference>
<organism evidence="2 3">
    <name type="scientific">Anabaena catenula FACHB-362</name>
    <dbReference type="NCBI Taxonomy" id="2692877"/>
    <lineage>
        <taxon>Bacteria</taxon>
        <taxon>Bacillati</taxon>
        <taxon>Cyanobacteriota</taxon>
        <taxon>Cyanophyceae</taxon>
        <taxon>Nostocales</taxon>
        <taxon>Nostocaceae</taxon>
        <taxon>Anabaena</taxon>
    </lineage>
</organism>
<feature type="domain" description="Methyltransferase type 11" evidence="1">
    <location>
        <begin position="51"/>
        <end position="136"/>
    </location>
</feature>
<dbReference type="EMBL" id="JACJTQ010000001">
    <property type="protein sequence ID" value="MBD2690199.1"/>
    <property type="molecule type" value="Genomic_DNA"/>
</dbReference>
<protein>
    <submittedName>
        <fullName evidence="2">Class I SAM-dependent methyltransferase</fullName>
    </submittedName>
</protein>
<keyword evidence="2" id="KW-0808">Transferase</keyword>
<evidence type="ECO:0000313" key="3">
    <source>
        <dbReference type="Proteomes" id="UP000660381"/>
    </source>
</evidence>
<keyword evidence="2" id="KW-0489">Methyltransferase</keyword>
<gene>
    <name evidence="2" type="ORF">H6G68_00255</name>
</gene>
<dbReference type="GO" id="GO:0032259">
    <property type="term" value="P:methylation"/>
    <property type="evidence" value="ECO:0007669"/>
    <property type="project" value="UniProtKB-KW"/>
</dbReference>
<proteinExistence type="predicted"/>
<dbReference type="GO" id="GO:0008168">
    <property type="term" value="F:methyltransferase activity"/>
    <property type="evidence" value="ECO:0007669"/>
    <property type="project" value="UniProtKB-KW"/>
</dbReference>
<dbReference type="Proteomes" id="UP000660381">
    <property type="component" value="Unassembled WGS sequence"/>
</dbReference>
<dbReference type="Gene3D" id="3.40.50.150">
    <property type="entry name" value="Vaccinia Virus protein VP39"/>
    <property type="match status" value="1"/>
</dbReference>
<dbReference type="SUPFAM" id="SSF53335">
    <property type="entry name" value="S-adenosyl-L-methionine-dependent methyltransferases"/>
    <property type="match status" value="1"/>
</dbReference>
<dbReference type="InterPro" id="IPR029063">
    <property type="entry name" value="SAM-dependent_MTases_sf"/>
</dbReference>
<dbReference type="Pfam" id="PF08241">
    <property type="entry name" value="Methyltransf_11"/>
    <property type="match status" value="1"/>
</dbReference>
<keyword evidence="3" id="KW-1185">Reference proteome</keyword>
<sequence>MKNNSEEILKDYYSKKANDYDKLQLHENDEHHNALKLLLGLIINEDFRTVLDVGTGTGRALLYLKNFLPDINYRGIEFIPELREISISKGLSSEKIDLGDARELPYPNNSFELVTAFGVLHHVANPLLVIDEMLRVSSRAIYISDHNIYGWGSTITKTAKQLLRTAFGQKGSGLILTGFRGYYITDYDGVFYPFSLCDYLPKLQQHSNIEFLFSTKGHTTNLYTQASHLAVLATKKT</sequence>
<comment type="caution">
    <text evidence="2">The sequence shown here is derived from an EMBL/GenBank/DDBJ whole genome shotgun (WGS) entry which is preliminary data.</text>
</comment>
<name>A0ABR8IYE9_9NOST</name>
<evidence type="ECO:0000259" key="1">
    <source>
        <dbReference type="Pfam" id="PF08241"/>
    </source>
</evidence>
<evidence type="ECO:0000313" key="2">
    <source>
        <dbReference type="EMBL" id="MBD2690199.1"/>
    </source>
</evidence>
<dbReference type="InterPro" id="IPR013216">
    <property type="entry name" value="Methyltransf_11"/>
</dbReference>